<dbReference type="GO" id="GO:0003677">
    <property type="term" value="F:DNA binding"/>
    <property type="evidence" value="ECO:0007669"/>
    <property type="project" value="InterPro"/>
</dbReference>
<accession>Q2LRL7</accession>
<dbReference type="AlphaFoldDB" id="Q2LRL7"/>
<dbReference type="NCBIfam" id="NF033542">
    <property type="entry name" value="transpos_IS110"/>
    <property type="match status" value="1"/>
</dbReference>
<gene>
    <name evidence="3" type="ORF">SYN_03159</name>
</gene>
<feature type="domain" description="Transposase IS110-like N-terminal" evidence="1">
    <location>
        <begin position="18"/>
        <end position="173"/>
    </location>
</feature>
<proteinExistence type="predicted"/>
<dbReference type="Proteomes" id="UP000001933">
    <property type="component" value="Chromosome"/>
</dbReference>
<keyword evidence="4" id="KW-1185">Reference proteome</keyword>
<organism evidence="3 4">
    <name type="scientific">Syntrophus aciditrophicus (strain SB)</name>
    <dbReference type="NCBI Taxonomy" id="56780"/>
    <lineage>
        <taxon>Bacteria</taxon>
        <taxon>Pseudomonadati</taxon>
        <taxon>Thermodesulfobacteriota</taxon>
        <taxon>Syntrophia</taxon>
        <taxon>Syntrophales</taxon>
        <taxon>Syntrophaceae</taxon>
        <taxon>Syntrophus</taxon>
    </lineage>
</organism>
<name>Q2LRL7_SYNAS</name>
<dbReference type="EMBL" id="CP000252">
    <property type="protein sequence ID" value="ABC76729.1"/>
    <property type="molecule type" value="Genomic_DNA"/>
</dbReference>
<evidence type="ECO:0000259" key="1">
    <source>
        <dbReference type="Pfam" id="PF01548"/>
    </source>
</evidence>
<protein>
    <submittedName>
        <fullName evidence="3">Transposase</fullName>
    </submittedName>
</protein>
<feature type="domain" description="Transposase IS116/IS110/IS902 C-terminal" evidence="2">
    <location>
        <begin position="280"/>
        <end position="365"/>
    </location>
</feature>
<dbReference type="InterPro" id="IPR002525">
    <property type="entry name" value="Transp_IS110-like_N"/>
</dbReference>
<evidence type="ECO:0000259" key="2">
    <source>
        <dbReference type="Pfam" id="PF02371"/>
    </source>
</evidence>
<dbReference type="GO" id="GO:0006313">
    <property type="term" value="P:DNA transposition"/>
    <property type="evidence" value="ECO:0007669"/>
    <property type="project" value="InterPro"/>
</dbReference>
<dbReference type="InterPro" id="IPR047650">
    <property type="entry name" value="Transpos_IS110"/>
</dbReference>
<dbReference type="GO" id="GO:0004803">
    <property type="term" value="F:transposase activity"/>
    <property type="evidence" value="ECO:0007669"/>
    <property type="project" value="InterPro"/>
</dbReference>
<reference evidence="3 4" key="1">
    <citation type="journal article" date="2007" name="Proc. Natl. Acad. Sci. U.S.A.">
        <title>The genome of Syntrophus aciditrophicus: life at the thermodynamic limit of microbial growth.</title>
        <authorList>
            <person name="McInerney M.J."/>
            <person name="Rohlin L."/>
            <person name="Mouttaki H."/>
            <person name="Kim U."/>
            <person name="Krupp R.S."/>
            <person name="Rios-Hernandez L."/>
            <person name="Sieber J."/>
            <person name="Struchtemeyer C.G."/>
            <person name="Bhattacharyya A."/>
            <person name="Campbell J.W."/>
            <person name="Gunsalus R.P."/>
        </authorList>
    </citation>
    <scope>NUCLEOTIDE SEQUENCE [LARGE SCALE GENOMIC DNA]</scope>
    <source>
        <strain evidence="3 4">SB</strain>
    </source>
</reference>
<evidence type="ECO:0000313" key="4">
    <source>
        <dbReference type="Proteomes" id="UP000001933"/>
    </source>
</evidence>
<dbReference type="KEGG" id="sat:SYN_03159"/>
<dbReference type="eggNOG" id="COG3547">
    <property type="taxonomic scope" value="Bacteria"/>
</dbReference>
<evidence type="ECO:0000313" key="3">
    <source>
        <dbReference type="EMBL" id="ABC76729.1"/>
    </source>
</evidence>
<dbReference type="HOGENOM" id="CLU_036902_4_8_7"/>
<dbReference type="InterPro" id="IPR003346">
    <property type="entry name" value="Transposase_20"/>
</dbReference>
<dbReference type="PANTHER" id="PTHR33055:SF15">
    <property type="entry name" value="TRANSPOSASE-RELATED"/>
    <property type="match status" value="1"/>
</dbReference>
<dbReference type="PANTHER" id="PTHR33055">
    <property type="entry name" value="TRANSPOSASE FOR INSERTION SEQUENCE ELEMENT IS1111A"/>
    <property type="match status" value="1"/>
</dbReference>
<dbReference type="InParanoid" id="Q2LRL7"/>
<dbReference type="Pfam" id="PF02371">
    <property type="entry name" value="Transposase_20"/>
    <property type="match status" value="1"/>
</dbReference>
<sequence length="406" mass="45458">MSGGDVMPGLKGSVDAFVGIDISKDKFDVYGIGRDEKKLFQFSAAMDRNGFEKLKEHLVVVSVSSVLIGMESTASYHVNLFSYLVSEGYQVVIINPLLISNYVKMQLRKTKTDKKDAVVIAQFLLANGNTLIQRVDSSLISDLRDLSRQREGLIDEMTALKINIKRLLNITFPELEHMTSVFTKSILKLVQKYPSAIALGNANLGQLSQMLIADSYGHKREAFAVKLIKAAHSSVGTKSSAKEIILKQNVTLLLHLEEALEEITGILIEMSRKQMEDDINILTSIKGIGDKSAVNFLIEMGGDVNHYEYSGKIIAMAGLDPAVYQSGQHEGKGRITKRGNRHLRRIIWMMTTKVIQYNDIFKAYYLKRRTEGLPYKMAVLATAHKLIRIAYAMLTRRTTFCPQMNS</sequence>
<dbReference type="Pfam" id="PF01548">
    <property type="entry name" value="DEDD_Tnp_IS110"/>
    <property type="match status" value="1"/>
</dbReference>